<keyword evidence="6" id="KW-0474">Menaquinone biosynthesis</keyword>
<dbReference type="HAMAP" id="MF_01659">
    <property type="entry name" value="MenD"/>
    <property type="match status" value="1"/>
</dbReference>
<dbReference type="CDD" id="cd02009">
    <property type="entry name" value="TPP_SHCHC_synthase"/>
    <property type="match status" value="1"/>
</dbReference>
<reference evidence="8 9" key="1">
    <citation type="submission" date="2023-03" db="EMBL/GenBank/DDBJ databases">
        <title>Complete genome sequences of several Auritidibacter ignavus strains isolated from ear infections.</title>
        <authorList>
            <person name="Baehr T."/>
            <person name="Baumhoegger A.M."/>
        </authorList>
    </citation>
    <scope>NUCLEOTIDE SEQUENCE [LARGE SCALE GENOMIC DNA]</scope>
    <source>
        <strain evidence="8 9">BABAE-6</strain>
    </source>
</reference>
<evidence type="ECO:0000256" key="6">
    <source>
        <dbReference type="HAMAP-Rule" id="MF_01659"/>
    </source>
</evidence>
<evidence type="ECO:0000256" key="4">
    <source>
        <dbReference type="ARBA" id="ARBA00023052"/>
    </source>
</evidence>
<evidence type="ECO:0000256" key="3">
    <source>
        <dbReference type="ARBA" id="ARBA00022842"/>
    </source>
</evidence>
<keyword evidence="5 6" id="KW-0464">Manganese</keyword>
<accession>A0AAJ6AIW5</accession>
<feature type="domain" description="Thiamine pyrophosphate enzyme N-terminal TPP-binding" evidence="7">
    <location>
        <begin position="6"/>
        <end position="122"/>
    </location>
</feature>
<protein>
    <recommendedName>
        <fullName evidence="6">2-succinyl-5-enolpyruvyl-6-hydroxy-3-cyclohexene-1-carboxylate synthase</fullName>
        <shortName evidence="6">SEPHCHC synthase</shortName>
        <ecNumber evidence="6">2.2.1.9</ecNumber>
    </recommendedName>
    <alternativeName>
        <fullName evidence="6">Menaquinone biosynthesis protein MenD</fullName>
    </alternativeName>
</protein>
<comment type="catalytic activity">
    <reaction evidence="6">
        <text>isochorismate + 2-oxoglutarate + H(+) = 5-enolpyruvoyl-6-hydroxy-2-succinyl-cyclohex-3-ene-1-carboxylate + CO2</text>
        <dbReference type="Rhea" id="RHEA:25593"/>
        <dbReference type="ChEBI" id="CHEBI:15378"/>
        <dbReference type="ChEBI" id="CHEBI:16526"/>
        <dbReference type="ChEBI" id="CHEBI:16810"/>
        <dbReference type="ChEBI" id="CHEBI:29780"/>
        <dbReference type="ChEBI" id="CHEBI:58818"/>
        <dbReference type="EC" id="2.2.1.9"/>
    </reaction>
</comment>
<dbReference type="NCBIfam" id="TIGR00173">
    <property type="entry name" value="menD"/>
    <property type="match status" value="1"/>
</dbReference>
<dbReference type="GO" id="GO:0009234">
    <property type="term" value="P:menaquinone biosynthetic process"/>
    <property type="evidence" value="ECO:0007669"/>
    <property type="project" value="UniProtKB-UniRule"/>
</dbReference>
<dbReference type="Pfam" id="PF02776">
    <property type="entry name" value="TPP_enzyme_N"/>
    <property type="match status" value="1"/>
</dbReference>
<evidence type="ECO:0000256" key="5">
    <source>
        <dbReference type="ARBA" id="ARBA00023211"/>
    </source>
</evidence>
<dbReference type="AlphaFoldDB" id="A0AAJ6AIW5"/>
<comment type="subunit">
    <text evidence="6">Homodimer.</text>
</comment>
<evidence type="ECO:0000313" key="9">
    <source>
        <dbReference type="Proteomes" id="UP001224674"/>
    </source>
</evidence>
<dbReference type="GO" id="GO:0030145">
    <property type="term" value="F:manganese ion binding"/>
    <property type="evidence" value="ECO:0007669"/>
    <property type="project" value="UniProtKB-UniRule"/>
</dbReference>
<dbReference type="InterPro" id="IPR012001">
    <property type="entry name" value="Thiamin_PyroP_enz_TPP-bd_dom"/>
</dbReference>
<comment type="similarity">
    <text evidence="6">Belongs to the TPP enzyme family. MenD subfamily.</text>
</comment>
<dbReference type="Gene3D" id="3.40.50.1220">
    <property type="entry name" value="TPP-binding domain"/>
    <property type="match status" value="1"/>
</dbReference>
<name>A0AAJ6AIW5_9MICC</name>
<evidence type="ECO:0000256" key="1">
    <source>
        <dbReference type="ARBA" id="ARBA00022679"/>
    </source>
</evidence>
<keyword evidence="3 6" id="KW-0460">Magnesium</keyword>
<dbReference type="InterPro" id="IPR029061">
    <property type="entry name" value="THDP-binding"/>
</dbReference>
<keyword evidence="9" id="KW-1185">Reference proteome</keyword>
<proteinExistence type="inferred from homology"/>
<sequence length="585" mass="62511">MDSMLTARTIVGTLQQAGVRHVVIGPGSRSAPMVYALAEASHLEGFKLYVRVDERAAAHTALGLSLGSGAPAAVLTTSGTAVGNLMPAVMEAAHADVALIALTADRPAELQGTGANQTTDQRNIFGVHARASVTIDSEDYDPASLRATVKAMVSLSTGTASEPAGPVHLNLRFREPLVPSPDSLAPTDFATGPLPLVHRIADEQWDPRDHDPGRALIRQHTLDVSELPEHHSVVIAGHTAGPVAAEFAHALGLPLFAEPSSNARYGRNAVAGYPLLLGTSSGQDAHPLAEHISHAVIFGRPTLSRQIAALLKRPDVKAAMYLPRPVGWFHRSRRRETMIKELPQLARFAGQGAPGWLAAWQAASNHAQARIESALEQVAEDRHREWSALTAMRAAQVVAATARGNLVIGSSSVIRDIDIAWRPPFTPHSTIYANRGLAGIDGTLSVASGIVLATDLRTVVLCGDLTFLYDSLALGSLETEPDLDIVVINDTGGAIFAGLEHGQVAQYPGMSPVVERFFGTPHRTDISALSQAFDIDYQLINNEFQLMSLLAEPTTGRRVIEVRSDRELRPSTRKAVQEAVRASFV</sequence>
<evidence type="ECO:0000256" key="2">
    <source>
        <dbReference type="ARBA" id="ARBA00022723"/>
    </source>
</evidence>
<keyword evidence="4 6" id="KW-0786">Thiamine pyrophosphate</keyword>
<evidence type="ECO:0000313" key="8">
    <source>
        <dbReference type="EMBL" id="WGH93064.1"/>
    </source>
</evidence>
<dbReference type="Proteomes" id="UP001224674">
    <property type="component" value="Chromosome"/>
</dbReference>
<comment type="cofactor">
    <cofactor evidence="6">
        <name>Mg(2+)</name>
        <dbReference type="ChEBI" id="CHEBI:18420"/>
    </cofactor>
    <cofactor evidence="6">
        <name>Mn(2+)</name>
        <dbReference type="ChEBI" id="CHEBI:29035"/>
    </cofactor>
</comment>
<comment type="cofactor">
    <cofactor evidence="6">
        <name>thiamine diphosphate</name>
        <dbReference type="ChEBI" id="CHEBI:58937"/>
    </cofactor>
    <text evidence="6">Binds 1 thiamine pyrophosphate per subunit.</text>
</comment>
<dbReference type="RefSeq" id="WP_279674828.1">
    <property type="nucleotide sequence ID" value="NZ_CP122566.1"/>
</dbReference>
<evidence type="ECO:0000259" key="7">
    <source>
        <dbReference type="Pfam" id="PF02776"/>
    </source>
</evidence>
<comment type="pathway">
    <text evidence="6">Quinol/quinone metabolism; menaquinone biosynthesis.</text>
</comment>
<keyword evidence="2 6" id="KW-0479">Metal-binding</keyword>
<dbReference type="GO" id="GO:0070204">
    <property type="term" value="F:2-succinyl-5-enolpyruvyl-6-hydroxy-3-cyclohexene-1-carboxylic-acid synthase activity"/>
    <property type="evidence" value="ECO:0007669"/>
    <property type="project" value="UniProtKB-UniRule"/>
</dbReference>
<comment type="pathway">
    <text evidence="6">Quinol/quinone metabolism; 1,4-dihydroxy-2-naphthoate biosynthesis; 1,4-dihydroxy-2-naphthoate from chorismate: step 2/7.</text>
</comment>
<organism evidence="8 9">
    <name type="scientific">Auritidibacter ignavus</name>
    <dbReference type="NCBI Taxonomy" id="678932"/>
    <lineage>
        <taxon>Bacteria</taxon>
        <taxon>Bacillati</taxon>
        <taxon>Actinomycetota</taxon>
        <taxon>Actinomycetes</taxon>
        <taxon>Micrococcales</taxon>
        <taxon>Micrococcaceae</taxon>
        <taxon>Auritidibacter</taxon>
    </lineage>
</organism>
<gene>
    <name evidence="6 8" type="primary">menD</name>
    <name evidence="8" type="ORF">QDX21_12350</name>
</gene>
<dbReference type="EMBL" id="CP122566">
    <property type="protein sequence ID" value="WGH93064.1"/>
    <property type="molecule type" value="Genomic_DNA"/>
</dbReference>
<dbReference type="GO" id="GO:0000287">
    <property type="term" value="F:magnesium ion binding"/>
    <property type="evidence" value="ECO:0007669"/>
    <property type="project" value="UniProtKB-UniRule"/>
</dbReference>
<dbReference type="InterPro" id="IPR004433">
    <property type="entry name" value="MenaQ_synth_MenD"/>
</dbReference>
<comment type="function">
    <text evidence="6">Catalyzes the thiamine diphosphate-dependent decarboxylation of 2-oxoglutarate and the subsequent addition of the resulting succinic semialdehyde-thiamine pyrophosphate anion to isochorismate to yield 2-succinyl-5-enolpyruvyl-6-hydroxy-3-cyclohexene-1-carboxylate (SEPHCHC).</text>
</comment>
<dbReference type="CDD" id="cd07037">
    <property type="entry name" value="TPP_PYR_MenD"/>
    <property type="match status" value="1"/>
</dbReference>
<dbReference type="PANTHER" id="PTHR42916">
    <property type="entry name" value="2-SUCCINYL-5-ENOLPYRUVYL-6-HYDROXY-3-CYCLOHEXENE-1-CARBOXYLATE SYNTHASE"/>
    <property type="match status" value="1"/>
</dbReference>
<dbReference type="PANTHER" id="PTHR42916:SF1">
    <property type="entry name" value="PROTEIN PHYLLO, CHLOROPLASTIC"/>
    <property type="match status" value="1"/>
</dbReference>
<dbReference type="Gene3D" id="3.40.50.970">
    <property type="match status" value="2"/>
</dbReference>
<keyword evidence="1 6" id="KW-0808">Transferase</keyword>
<dbReference type="EC" id="2.2.1.9" evidence="6"/>
<dbReference type="PIRSF" id="PIRSF004983">
    <property type="entry name" value="MenD"/>
    <property type="match status" value="1"/>
</dbReference>
<dbReference type="SUPFAM" id="SSF52518">
    <property type="entry name" value="Thiamin diphosphate-binding fold (THDP-binding)"/>
    <property type="match status" value="2"/>
</dbReference>
<dbReference type="GO" id="GO:0030976">
    <property type="term" value="F:thiamine pyrophosphate binding"/>
    <property type="evidence" value="ECO:0007669"/>
    <property type="project" value="UniProtKB-UniRule"/>
</dbReference>